<dbReference type="Ensembl" id="ENSPNAT00000081931.1">
    <property type="protein sequence ID" value="ENSPNAP00000054823.1"/>
    <property type="gene ID" value="ENSPNAG00000033618.1"/>
</dbReference>
<reference evidence="5" key="3">
    <citation type="submission" date="2025-09" db="UniProtKB">
        <authorList>
            <consortium name="Ensembl"/>
        </authorList>
    </citation>
    <scope>IDENTIFICATION</scope>
</reference>
<dbReference type="Gene3D" id="3.40.50.300">
    <property type="entry name" value="P-loop containing nucleotide triphosphate hydrolases"/>
    <property type="match status" value="1"/>
</dbReference>
<evidence type="ECO:0000256" key="3">
    <source>
        <dbReference type="ARBA" id="ARBA00023134"/>
    </source>
</evidence>
<reference evidence="5 6" key="1">
    <citation type="submission" date="2020-10" db="EMBL/GenBank/DDBJ databases">
        <title>Pygocentrus nattereri (red-bellied piranha) genome, fPygNat1, primary haplotype.</title>
        <authorList>
            <person name="Myers G."/>
            <person name="Meyer A."/>
            <person name="Karagic N."/>
            <person name="Pippel M."/>
            <person name="Winkler S."/>
            <person name="Tracey A."/>
            <person name="Wood J."/>
            <person name="Formenti G."/>
            <person name="Howe K."/>
            <person name="Fedrigo O."/>
            <person name="Jarvis E.D."/>
        </authorList>
    </citation>
    <scope>NUCLEOTIDE SEQUENCE [LARGE SCALE GENOMIC DNA]</scope>
</reference>
<accession>A0AAR2JS15</accession>
<evidence type="ECO:0000313" key="5">
    <source>
        <dbReference type="Ensembl" id="ENSPNAP00000054823.1"/>
    </source>
</evidence>
<comment type="similarity">
    <text evidence="1">Belongs to the TRAFAC class TrmE-Era-EngA-EngB-Septin-like GTPase superfamily. AIG1/Toc34/Toc159-like paraseptin GTPase family. IAN subfamily.</text>
</comment>
<keyword evidence="3" id="KW-0342">GTP-binding</keyword>
<evidence type="ECO:0000256" key="1">
    <source>
        <dbReference type="ARBA" id="ARBA00008535"/>
    </source>
</evidence>
<dbReference type="InterPro" id="IPR045058">
    <property type="entry name" value="GIMA/IAN/Toc"/>
</dbReference>
<dbReference type="FunFam" id="3.40.50.300:FF:000366">
    <property type="entry name" value="GTPase, IMAP family member 2"/>
    <property type="match status" value="1"/>
</dbReference>
<dbReference type="Proteomes" id="UP001501920">
    <property type="component" value="Chromosome 12"/>
</dbReference>
<dbReference type="PANTHER" id="PTHR10903">
    <property type="entry name" value="GTPASE, IMAP FAMILY MEMBER-RELATED"/>
    <property type="match status" value="1"/>
</dbReference>
<dbReference type="SUPFAM" id="SSF52540">
    <property type="entry name" value="P-loop containing nucleoside triphosphate hydrolases"/>
    <property type="match status" value="1"/>
</dbReference>
<reference evidence="5" key="2">
    <citation type="submission" date="2025-08" db="UniProtKB">
        <authorList>
            <consortium name="Ensembl"/>
        </authorList>
    </citation>
    <scope>IDENTIFICATION</scope>
</reference>
<keyword evidence="2" id="KW-0547">Nucleotide-binding</keyword>
<dbReference type="AlphaFoldDB" id="A0AAR2JS15"/>
<sequence>MCYNLQYNIMILFSTNTLSADSNVRIVLLGKTGSGKSSTGNTILGTNKLNVDFCPHSVTHESERVCEYCEGRNVCVIDTPGLFDTHKSENVVKAQLEKALDLASPGPHVFLLVIRLGLFTEEEKKAVEWFEENFGKQVRKYTIVLFTHGNELRKNI</sequence>
<name>A0AAR2JS15_PYGNA</name>
<evidence type="ECO:0000259" key="4">
    <source>
        <dbReference type="PROSITE" id="PS51720"/>
    </source>
</evidence>
<dbReference type="PROSITE" id="PS51720">
    <property type="entry name" value="G_AIG1"/>
    <property type="match status" value="1"/>
</dbReference>
<dbReference type="GeneTree" id="ENSGT01140000282522"/>
<dbReference type="PANTHER" id="PTHR10903:SF188">
    <property type="entry name" value="GTPASE IMAP FAMILY MEMBER 2-LIKE-RELATED"/>
    <property type="match status" value="1"/>
</dbReference>
<protein>
    <recommendedName>
        <fullName evidence="4">AIG1-type G domain-containing protein</fullName>
    </recommendedName>
</protein>
<organism evidence="5 6">
    <name type="scientific">Pygocentrus nattereri</name>
    <name type="common">Red-bellied piranha</name>
    <dbReference type="NCBI Taxonomy" id="42514"/>
    <lineage>
        <taxon>Eukaryota</taxon>
        <taxon>Metazoa</taxon>
        <taxon>Chordata</taxon>
        <taxon>Craniata</taxon>
        <taxon>Vertebrata</taxon>
        <taxon>Euteleostomi</taxon>
        <taxon>Actinopterygii</taxon>
        <taxon>Neopterygii</taxon>
        <taxon>Teleostei</taxon>
        <taxon>Ostariophysi</taxon>
        <taxon>Characiformes</taxon>
        <taxon>Characoidei</taxon>
        <taxon>Pygocentrus</taxon>
    </lineage>
</organism>
<feature type="domain" description="AIG1-type G" evidence="4">
    <location>
        <begin position="21"/>
        <end position="156"/>
    </location>
</feature>
<dbReference type="Pfam" id="PF04548">
    <property type="entry name" value="AIG1"/>
    <property type="match status" value="1"/>
</dbReference>
<evidence type="ECO:0000256" key="2">
    <source>
        <dbReference type="ARBA" id="ARBA00022741"/>
    </source>
</evidence>
<dbReference type="InterPro" id="IPR006703">
    <property type="entry name" value="G_AIG1"/>
</dbReference>
<keyword evidence="6" id="KW-1185">Reference proteome</keyword>
<proteinExistence type="inferred from homology"/>
<dbReference type="GO" id="GO:0005525">
    <property type="term" value="F:GTP binding"/>
    <property type="evidence" value="ECO:0007669"/>
    <property type="project" value="UniProtKB-KW"/>
</dbReference>
<evidence type="ECO:0000313" key="6">
    <source>
        <dbReference type="Proteomes" id="UP001501920"/>
    </source>
</evidence>
<dbReference type="InterPro" id="IPR027417">
    <property type="entry name" value="P-loop_NTPase"/>
</dbReference>